<name>A0A1H1QCZ4_BRESA</name>
<dbReference type="Gene3D" id="3.40.50.1820">
    <property type="entry name" value="alpha/beta hydrolase"/>
    <property type="match status" value="1"/>
</dbReference>
<feature type="region of interest" description="Disordered" evidence="1">
    <location>
        <begin position="1"/>
        <end position="21"/>
    </location>
</feature>
<dbReference type="PANTHER" id="PTHR43798">
    <property type="entry name" value="MONOACYLGLYCEROL LIPASE"/>
    <property type="match status" value="1"/>
</dbReference>
<organism evidence="3 4">
    <name type="scientific">Brevibacterium sandarakinum</name>
    <dbReference type="NCBI Taxonomy" id="629680"/>
    <lineage>
        <taxon>Bacteria</taxon>
        <taxon>Bacillati</taxon>
        <taxon>Actinomycetota</taxon>
        <taxon>Actinomycetes</taxon>
        <taxon>Micrococcales</taxon>
        <taxon>Brevibacteriaceae</taxon>
        <taxon>Brevibacterium</taxon>
    </lineage>
</organism>
<dbReference type="STRING" id="629680.SAMN04489751_1493"/>
<dbReference type="AlphaFoldDB" id="A0A1H1QCZ4"/>
<dbReference type="GO" id="GO:0003824">
    <property type="term" value="F:catalytic activity"/>
    <property type="evidence" value="ECO:0007669"/>
    <property type="project" value="UniProtKB-ARBA"/>
</dbReference>
<dbReference type="Pfam" id="PF00561">
    <property type="entry name" value="Abhydrolase_1"/>
    <property type="match status" value="1"/>
</dbReference>
<dbReference type="InterPro" id="IPR029058">
    <property type="entry name" value="AB_hydrolase_fold"/>
</dbReference>
<keyword evidence="4" id="KW-1185">Reference proteome</keyword>
<dbReference type="InterPro" id="IPR000073">
    <property type="entry name" value="AB_hydrolase_1"/>
</dbReference>
<dbReference type="PANTHER" id="PTHR43798:SF33">
    <property type="entry name" value="HYDROLASE, PUTATIVE (AFU_ORTHOLOGUE AFUA_2G14860)-RELATED"/>
    <property type="match status" value="1"/>
</dbReference>
<proteinExistence type="predicted"/>
<accession>A0A1H1QCZ4</accession>
<protein>
    <submittedName>
        <fullName evidence="3">Pimeloyl-ACP methyl ester carboxylesterase</fullName>
    </submittedName>
</protein>
<evidence type="ECO:0000313" key="4">
    <source>
        <dbReference type="Proteomes" id="UP000199700"/>
    </source>
</evidence>
<dbReference type="PRINTS" id="PR00111">
    <property type="entry name" value="ABHYDROLASE"/>
</dbReference>
<evidence type="ECO:0000259" key="2">
    <source>
        <dbReference type="Pfam" id="PF00561"/>
    </source>
</evidence>
<gene>
    <name evidence="3" type="ORF">SAMN04489751_1493</name>
</gene>
<sequence length="308" mass="33061">MRSMRTSSDGRRLVSPSDGSAPGHFCNAQELQIHVCRHDAGNGRGPWAVLESALGCPATAWVLVQRALAERGISSLAYDRPGIGFSGGRRPDKAVKHASRLASVLAAENIGEAVFVGHSVGGLLVRSHAAQHPELVSGLVLIDSSHPNQQMRSVRQREVMYRLEARMLRMLRNPPPLNETPAEYAPLTEPYASLTHHRGNSPAGIRGSKAELRMWRGSWAKEAGKSTDFGDLPLAVVTAGLTAENDPAHMVLQTELSQLSDKGHHLVVEGASHQGLIMEPEYAELASSAIAGVVAEATFTTRKVGQQS</sequence>
<dbReference type="SUPFAM" id="SSF53474">
    <property type="entry name" value="alpha/beta-Hydrolases"/>
    <property type="match status" value="1"/>
</dbReference>
<dbReference type="Proteomes" id="UP000199700">
    <property type="component" value="Chromosome"/>
</dbReference>
<evidence type="ECO:0000313" key="3">
    <source>
        <dbReference type="EMBL" id="SDS21300.1"/>
    </source>
</evidence>
<reference evidence="3" key="1">
    <citation type="submission" date="2016-10" db="EMBL/GenBank/DDBJ databases">
        <authorList>
            <person name="Varghese N."/>
            <person name="Submissions S."/>
        </authorList>
    </citation>
    <scope>NUCLEOTIDE SEQUENCE [LARGE SCALE GENOMIC DNA]</scope>
    <source>
        <strain evidence="3">DSM 22082</strain>
    </source>
</reference>
<dbReference type="GO" id="GO:0016020">
    <property type="term" value="C:membrane"/>
    <property type="evidence" value="ECO:0007669"/>
    <property type="project" value="TreeGrafter"/>
</dbReference>
<dbReference type="EMBL" id="LT629739">
    <property type="protein sequence ID" value="SDS21300.1"/>
    <property type="molecule type" value="Genomic_DNA"/>
</dbReference>
<dbReference type="InterPro" id="IPR050266">
    <property type="entry name" value="AB_hydrolase_sf"/>
</dbReference>
<dbReference type="RefSeq" id="WP_092104458.1">
    <property type="nucleotide sequence ID" value="NZ_LT629739.1"/>
</dbReference>
<feature type="domain" description="AB hydrolase-1" evidence="2">
    <location>
        <begin position="64"/>
        <end position="160"/>
    </location>
</feature>
<evidence type="ECO:0000256" key="1">
    <source>
        <dbReference type="SAM" id="MobiDB-lite"/>
    </source>
</evidence>